<dbReference type="Proteomes" id="UP000789405">
    <property type="component" value="Unassembled WGS sequence"/>
</dbReference>
<accession>A0A9N9JID0</accession>
<comment type="caution">
    <text evidence="1">The sequence shown here is derived from an EMBL/GenBank/DDBJ whole genome shotgun (WGS) entry which is preliminary data.</text>
</comment>
<proteinExistence type="predicted"/>
<gene>
    <name evidence="1" type="ORF">DERYTH_LOCUS19600</name>
</gene>
<dbReference type="AlphaFoldDB" id="A0A9N9JID0"/>
<evidence type="ECO:0000313" key="2">
    <source>
        <dbReference type="Proteomes" id="UP000789405"/>
    </source>
</evidence>
<name>A0A9N9JID0_9GLOM</name>
<reference evidence="1" key="1">
    <citation type="submission" date="2021-06" db="EMBL/GenBank/DDBJ databases">
        <authorList>
            <person name="Kallberg Y."/>
            <person name="Tangrot J."/>
            <person name="Rosling A."/>
        </authorList>
    </citation>
    <scope>NUCLEOTIDE SEQUENCE</scope>
    <source>
        <strain evidence="1">MA453B</strain>
    </source>
</reference>
<dbReference type="EMBL" id="CAJVPY010021734">
    <property type="protein sequence ID" value="CAG8780601.1"/>
    <property type="molecule type" value="Genomic_DNA"/>
</dbReference>
<feature type="non-terminal residue" evidence="1">
    <location>
        <position position="1"/>
    </location>
</feature>
<protein>
    <submittedName>
        <fullName evidence="1">17670_t:CDS:1</fullName>
    </submittedName>
</protein>
<keyword evidence="2" id="KW-1185">Reference proteome</keyword>
<sequence length="48" mass="5592">YIIEKNMENPERITILTRSSSLEVEPDNLTDAPPSYQDAVSKCNFWYI</sequence>
<organism evidence="1 2">
    <name type="scientific">Dentiscutata erythropus</name>
    <dbReference type="NCBI Taxonomy" id="1348616"/>
    <lineage>
        <taxon>Eukaryota</taxon>
        <taxon>Fungi</taxon>
        <taxon>Fungi incertae sedis</taxon>
        <taxon>Mucoromycota</taxon>
        <taxon>Glomeromycotina</taxon>
        <taxon>Glomeromycetes</taxon>
        <taxon>Diversisporales</taxon>
        <taxon>Gigasporaceae</taxon>
        <taxon>Dentiscutata</taxon>
    </lineage>
</organism>
<evidence type="ECO:0000313" key="1">
    <source>
        <dbReference type="EMBL" id="CAG8780601.1"/>
    </source>
</evidence>